<feature type="domain" description="SMC hinge" evidence="13">
    <location>
        <begin position="542"/>
        <end position="658"/>
    </location>
</feature>
<evidence type="ECO:0000313" key="15">
    <source>
        <dbReference type="Proteomes" id="UP000504636"/>
    </source>
</evidence>
<dbReference type="PANTHER" id="PTHR18937">
    <property type="entry name" value="STRUCTURAL MAINTENANCE OF CHROMOSOMES SMC FAMILY MEMBER"/>
    <property type="match status" value="1"/>
</dbReference>
<dbReference type="InterPro" id="IPR010935">
    <property type="entry name" value="SMC_hinge"/>
</dbReference>
<dbReference type="Gene3D" id="3.30.70.1620">
    <property type="match status" value="1"/>
</dbReference>
<dbReference type="GO" id="GO:0007062">
    <property type="term" value="P:sister chromatid cohesion"/>
    <property type="evidence" value="ECO:0007669"/>
    <property type="project" value="InterPro"/>
</dbReference>
<keyword evidence="6" id="KW-0498">Mitosis</keyword>
<dbReference type="GeneID" id="54458378"/>
<dbReference type="RefSeq" id="XP_033582221.1">
    <property type="nucleotide sequence ID" value="XM_033717485.1"/>
</dbReference>
<evidence type="ECO:0000313" key="16">
    <source>
        <dbReference type="RefSeq" id="XP_033582221.1"/>
    </source>
</evidence>
<dbReference type="InterPro" id="IPR028468">
    <property type="entry name" value="Smc1_ABC"/>
</dbReference>
<keyword evidence="15" id="KW-1185">Reference proteome</keyword>
<name>A0A6A6Z4S7_9PEZI</name>
<feature type="region of interest" description="Disordered" evidence="12">
    <location>
        <begin position="78"/>
        <end position="107"/>
    </location>
</feature>
<proteinExistence type="inferred from homology"/>
<evidence type="ECO:0000256" key="2">
    <source>
        <dbReference type="ARBA" id="ARBA00004286"/>
    </source>
</evidence>
<evidence type="ECO:0000256" key="12">
    <source>
        <dbReference type="SAM" id="MobiDB-lite"/>
    </source>
</evidence>
<reference evidence="14 16" key="1">
    <citation type="journal article" date="2020" name="Stud. Mycol.">
        <title>101 Dothideomycetes genomes: a test case for predicting lifestyles and emergence of pathogens.</title>
        <authorList>
            <person name="Haridas S."/>
            <person name="Albert R."/>
            <person name="Binder M."/>
            <person name="Bloem J."/>
            <person name="Labutti K."/>
            <person name="Salamov A."/>
            <person name="Andreopoulos B."/>
            <person name="Baker S."/>
            <person name="Barry K."/>
            <person name="Bills G."/>
            <person name="Bluhm B."/>
            <person name="Cannon C."/>
            <person name="Castanera R."/>
            <person name="Culley D."/>
            <person name="Daum C."/>
            <person name="Ezra D."/>
            <person name="Gonzalez J."/>
            <person name="Henrissat B."/>
            <person name="Kuo A."/>
            <person name="Liang C."/>
            <person name="Lipzen A."/>
            <person name="Lutzoni F."/>
            <person name="Magnuson J."/>
            <person name="Mondo S."/>
            <person name="Nolan M."/>
            <person name="Ohm R."/>
            <person name="Pangilinan J."/>
            <person name="Park H.-J."/>
            <person name="Ramirez L."/>
            <person name="Alfaro M."/>
            <person name="Sun H."/>
            <person name="Tritt A."/>
            <person name="Yoshinaga Y."/>
            <person name="Zwiers L.-H."/>
            <person name="Turgeon B."/>
            <person name="Goodwin S."/>
            <person name="Spatafora J."/>
            <person name="Crous P."/>
            <person name="Grigoriev I."/>
        </authorList>
    </citation>
    <scope>NUCLEOTIDE SEQUENCE</scope>
    <source>
        <strain evidence="14 16">CBS 304.34</strain>
    </source>
</reference>
<feature type="compositionally biased region" description="Polar residues" evidence="12">
    <location>
        <begin position="95"/>
        <end position="107"/>
    </location>
</feature>
<dbReference type="GO" id="GO:0003677">
    <property type="term" value="F:DNA binding"/>
    <property type="evidence" value="ECO:0007669"/>
    <property type="project" value="TreeGrafter"/>
</dbReference>
<keyword evidence="4" id="KW-0158">Chromosome</keyword>
<dbReference type="SMART" id="SM00968">
    <property type="entry name" value="SMC_hinge"/>
    <property type="match status" value="1"/>
</dbReference>
<feature type="compositionally biased region" description="Basic and acidic residues" evidence="12">
    <location>
        <begin position="382"/>
        <end position="417"/>
    </location>
</feature>
<evidence type="ECO:0000313" key="14">
    <source>
        <dbReference type="EMBL" id="KAF2815257.1"/>
    </source>
</evidence>
<dbReference type="InterPro" id="IPR036277">
    <property type="entry name" value="SMC_hinge_sf"/>
</dbReference>
<evidence type="ECO:0000256" key="9">
    <source>
        <dbReference type="ARBA" id="ARBA00023306"/>
    </source>
</evidence>
<feature type="coiled-coil region" evidence="11">
    <location>
        <begin position="1039"/>
        <end position="1066"/>
    </location>
</feature>
<dbReference type="PIRSF" id="PIRSF005719">
    <property type="entry name" value="SMC"/>
    <property type="match status" value="1"/>
</dbReference>
<evidence type="ECO:0000256" key="10">
    <source>
        <dbReference type="PIRNR" id="PIRNR005719"/>
    </source>
</evidence>
<dbReference type="Proteomes" id="UP000504636">
    <property type="component" value="Unplaced"/>
</dbReference>
<evidence type="ECO:0000256" key="1">
    <source>
        <dbReference type="ARBA" id="ARBA00004123"/>
    </source>
</evidence>
<evidence type="ECO:0000256" key="11">
    <source>
        <dbReference type="SAM" id="Coils"/>
    </source>
</evidence>
<dbReference type="InterPro" id="IPR027417">
    <property type="entry name" value="P-loop_NTPase"/>
</dbReference>
<dbReference type="InterPro" id="IPR024704">
    <property type="entry name" value="SMC"/>
</dbReference>
<sequence length="1270" mass="145149">MGKLVRLEVKDFKSYRGHHVLLFGDSYFTSIIGPNGSGKSNSMDAISFVLGIKSSHLRSAHLRELIYRPHVLGASKINADGTATEATNGDGGEAGSQTTSQRNTPQSAWVMAVYEDEAGDEQKWKRTITAAGQSEYRINNRIVTAKEYNQALEEEAILIKARNFLVFQGDVEAVASQSPKDLTLLIEQISGSLEYKNEYEKLKREAAEALETQNDKLGQRRQVNADIRHLRQAKEAAEEYERKAAERDQAVIDHYLWRLFHHERIIRESGEDIQKHQDELKEHRRGVEKYHQKVEEAKREQAQATREASKTERAIRGKEQEIETAQRDIYPINWKIENTSKKVQDTQTQVSKIKADRDKQAGTIEHYKKEIGKVKKAQEKWEADWKQQNQREGREPTEADRQEYNRLKSEVTKRTSADKAQVNDLTRRLNTTEDTVKNLKSKLEGPQSQATKLEEDIAELVDRQAAIKAEMKQIQAEMKEQKIASNKLETSITQINNRSAHHRDLLRLAMDEYGRVDHSRRESQKEKNLREMVAKLKQMHSGDVHGRIQELCKPKQTKYQRAIGVVFGKHVDAIVVKNVSIANDCINYVRDQQHPAITFIPLDTVQVSSANTNLKGKYKGVRLAIDTIDYDTRFDRAMQWACGNSIICDTRDIAKDMQYVHKVGGKAVDLEGTVFRSETLEGGQVDDKNASKKWGEDDNSVANIQAKIKKLDETLKQLSSQLDQEMAQQLKARNESAQLLNHFRELEDESKALDRNIQDKKKALKFFTNQLNENQPKYDQENRALEELRSNLKTFQDAIAEVEDELFGPWCQRLGYDNIRDYEARQGSLNRQADQERLRYRTQLQTLENYLSADTLKLGSYNYRINTQEARIKKEQDEIARSEVEKESIQEKLDEAKAELELLQESLDTQKQKSAEKAEVVEEQRKQLRKRNKAVEGIMKEVKELEGVVKTESRAVHGLLRECRIKEIDLPLEEGSKDLNSLPLDDHIQEDDPDAMDVDDEDQDPDATMQVAEVPDYGIELDYSELDEKLQENESPECGEELKEKIETMTSQLEKMNVDMKAAERLEASTSTGKTAEKDYEAAKSAAIRAKTRFEEVQEHRLELFNKALTHIQEQIKITYKELTTDHLAPDGGRANIDMADSDEPYLAGLTYNAMPPLKRYREMNELSGGEKTIAALALLFAIHSFQPSPFFVLDEIDAALDNVNIARVARYVQKHAGPGMQFIVISLKAALFQESEGLVGVMRDQSKMTSRVVSLDLRKYLPNDVAIRG</sequence>
<dbReference type="OrthoDB" id="5575062at2759"/>
<dbReference type="GO" id="GO:0005634">
    <property type="term" value="C:nucleus"/>
    <property type="evidence" value="ECO:0007669"/>
    <property type="project" value="UniProtKB-SubCell"/>
</dbReference>
<feature type="region of interest" description="Disordered" evidence="12">
    <location>
        <begin position="382"/>
        <end position="450"/>
    </location>
</feature>
<evidence type="ECO:0000256" key="3">
    <source>
        <dbReference type="ARBA" id="ARBA00005597"/>
    </source>
</evidence>
<feature type="compositionally biased region" description="Basic and acidic residues" evidence="12">
    <location>
        <begin position="425"/>
        <end position="443"/>
    </location>
</feature>
<accession>A0A6A6Z4S7</accession>
<organism evidence="14">
    <name type="scientific">Mytilinidion resinicola</name>
    <dbReference type="NCBI Taxonomy" id="574789"/>
    <lineage>
        <taxon>Eukaryota</taxon>
        <taxon>Fungi</taxon>
        <taxon>Dikarya</taxon>
        <taxon>Ascomycota</taxon>
        <taxon>Pezizomycotina</taxon>
        <taxon>Dothideomycetes</taxon>
        <taxon>Pleosporomycetidae</taxon>
        <taxon>Mytilinidiales</taxon>
        <taxon>Mytilinidiaceae</taxon>
        <taxon>Mytilinidion</taxon>
    </lineage>
</organism>
<keyword evidence="5" id="KW-0132">Cell division</keyword>
<dbReference type="Gene3D" id="3.40.50.300">
    <property type="entry name" value="P-loop containing nucleotide triphosphate hydrolases"/>
    <property type="match status" value="2"/>
</dbReference>
<reference evidence="16" key="2">
    <citation type="submission" date="2020-04" db="EMBL/GenBank/DDBJ databases">
        <authorList>
            <consortium name="NCBI Genome Project"/>
        </authorList>
    </citation>
    <scope>NUCLEOTIDE SEQUENCE</scope>
    <source>
        <strain evidence="16">CBS 304.34</strain>
    </source>
</reference>
<reference evidence="16" key="3">
    <citation type="submission" date="2025-04" db="UniProtKB">
        <authorList>
            <consortium name="RefSeq"/>
        </authorList>
    </citation>
    <scope>IDENTIFICATION</scope>
    <source>
        <strain evidence="16">CBS 304.34</strain>
    </source>
</reference>
<evidence type="ECO:0000256" key="7">
    <source>
        <dbReference type="ARBA" id="ARBA00023054"/>
    </source>
</evidence>
<keyword evidence="7 11" id="KW-0175">Coiled coil</keyword>
<dbReference type="GO" id="GO:0008278">
    <property type="term" value="C:cohesin complex"/>
    <property type="evidence" value="ECO:0007669"/>
    <property type="project" value="InterPro"/>
</dbReference>
<dbReference type="GO" id="GO:0005524">
    <property type="term" value="F:ATP binding"/>
    <property type="evidence" value="ECO:0007669"/>
    <property type="project" value="InterPro"/>
</dbReference>
<dbReference type="Pfam" id="PF06470">
    <property type="entry name" value="SMC_hinge"/>
    <property type="match status" value="1"/>
</dbReference>
<feature type="compositionally biased region" description="Acidic residues" evidence="12">
    <location>
        <begin position="988"/>
        <end position="1003"/>
    </location>
</feature>
<evidence type="ECO:0000256" key="6">
    <source>
        <dbReference type="ARBA" id="ARBA00022776"/>
    </source>
</evidence>
<comment type="subcellular location">
    <subcellularLocation>
        <location evidence="2">Chromosome</location>
    </subcellularLocation>
    <subcellularLocation>
        <location evidence="1 10">Nucleus</location>
    </subcellularLocation>
</comment>
<dbReference type="SUPFAM" id="SSF52540">
    <property type="entry name" value="P-loop containing nucleoside triphosphate hydrolases"/>
    <property type="match status" value="1"/>
</dbReference>
<evidence type="ECO:0000256" key="8">
    <source>
        <dbReference type="ARBA" id="ARBA00023242"/>
    </source>
</evidence>
<dbReference type="PANTHER" id="PTHR18937:SF12">
    <property type="entry name" value="STRUCTURAL MAINTENANCE OF CHROMOSOMES PROTEIN"/>
    <property type="match status" value="1"/>
</dbReference>
<evidence type="ECO:0000256" key="5">
    <source>
        <dbReference type="ARBA" id="ARBA00022618"/>
    </source>
</evidence>
<evidence type="ECO:0000259" key="13">
    <source>
        <dbReference type="SMART" id="SM00968"/>
    </source>
</evidence>
<feature type="region of interest" description="Disordered" evidence="12">
    <location>
        <begin position="975"/>
        <end position="1003"/>
    </location>
</feature>
<keyword evidence="8 10" id="KW-0539">Nucleus</keyword>
<dbReference type="GO" id="GO:0051301">
    <property type="term" value="P:cell division"/>
    <property type="evidence" value="ECO:0007669"/>
    <property type="project" value="UniProtKB-KW"/>
</dbReference>
<gene>
    <name evidence="14 16" type="ORF">BDZ99DRAFT_435492</name>
</gene>
<feature type="coiled-coil region" evidence="11">
    <location>
        <begin position="701"/>
        <end position="805"/>
    </location>
</feature>
<feature type="coiled-coil region" evidence="11">
    <location>
        <begin position="865"/>
        <end position="945"/>
    </location>
</feature>
<comment type="similarity">
    <text evidence="3">Belongs to the SMC family. SMC1 subfamily.</text>
</comment>
<dbReference type="Gene3D" id="1.20.1060.20">
    <property type="match status" value="1"/>
</dbReference>
<dbReference type="SUPFAM" id="SSF75553">
    <property type="entry name" value="Smc hinge domain"/>
    <property type="match status" value="1"/>
</dbReference>
<dbReference type="AlphaFoldDB" id="A0A6A6Z4S7"/>
<evidence type="ECO:0000256" key="4">
    <source>
        <dbReference type="ARBA" id="ARBA00022454"/>
    </source>
</evidence>
<protein>
    <recommendedName>
        <fullName evidence="10">Structural maintenance of chromosomes protein</fullName>
    </recommendedName>
</protein>
<dbReference type="GO" id="GO:0016887">
    <property type="term" value="F:ATP hydrolysis activity"/>
    <property type="evidence" value="ECO:0007669"/>
    <property type="project" value="InterPro"/>
</dbReference>
<dbReference type="CDD" id="cd03275">
    <property type="entry name" value="ABC_SMC1_euk"/>
    <property type="match status" value="2"/>
</dbReference>
<dbReference type="Pfam" id="PF02463">
    <property type="entry name" value="SMC_N"/>
    <property type="match status" value="1"/>
</dbReference>
<dbReference type="InterPro" id="IPR003395">
    <property type="entry name" value="RecF/RecN/SMC_N"/>
</dbReference>
<keyword evidence="9" id="KW-0131">Cell cycle</keyword>
<dbReference type="EMBL" id="MU003694">
    <property type="protein sequence ID" value="KAF2815257.1"/>
    <property type="molecule type" value="Genomic_DNA"/>
</dbReference>